<gene>
    <name evidence="1" type="ORF">GCM10011401_04490</name>
</gene>
<dbReference type="Proteomes" id="UP000633136">
    <property type="component" value="Unassembled WGS sequence"/>
</dbReference>
<accession>A0A917AMY0</accession>
<name>A0A917AMY0_9MICC</name>
<organism evidence="1 2">
    <name type="scientific">Nesterenkonia cremea</name>
    <dbReference type="NCBI Taxonomy" id="1882340"/>
    <lineage>
        <taxon>Bacteria</taxon>
        <taxon>Bacillati</taxon>
        <taxon>Actinomycetota</taxon>
        <taxon>Actinomycetes</taxon>
        <taxon>Micrococcales</taxon>
        <taxon>Micrococcaceae</taxon>
        <taxon>Nesterenkonia</taxon>
    </lineage>
</organism>
<proteinExistence type="predicted"/>
<dbReference type="SUPFAM" id="SSF140453">
    <property type="entry name" value="EsxAB dimer-like"/>
    <property type="match status" value="1"/>
</dbReference>
<sequence length="114" mass="12016">MGGVFDMGAETLSSLTKQTSHEQQDLGQLVREFVSAVEPLEGVFQGSGRAKFDEFKLRADEVANELNRGLGQIVEGQGGMDLAFQTGDQELADNSSGAQSMAQFGAANFGKAVG</sequence>
<dbReference type="Gene3D" id="1.10.287.1060">
    <property type="entry name" value="ESAT-6-like"/>
    <property type="match status" value="1"/>
</dbReference>
<reference evidence="1" key="1">
    <citation type="journal article" date="2014" name="Int. J. Syst. Evol. Microbiol.">
        <title>Complete genome sequence of Corynebacterium casei LMG S-19264T (=DSM 44701T), isolated from a smear-ripened cheese.</title>
        <authorList>
            <consortium name="US DOE Joint Genome Institute (JGI-PGF)"/>
            <person name="Walter F."/>
            <person name="Albersmeier A."/>
            <person name="Kalinowski J."/>
            <person name="Ruckert C."/>
        </authorList>
    </citation>
    <scope>NUCLEOTIDE SEQUENCE</scope>
    <source>
        <strain evidence="1">CGMCC 1.15388</strain>
    </source>
</reference>
<evidence type="ECO:0008006" key="3">
    <source>
        <dbReference type="Google" id="ProtNLM"/>
    </source>
</evidence>
<keyword evidence="2" id="KW-1185">Reference proteome</keyword>
<dbReference type="EMBL" id="BMIS01000001">
    <property type="protein sequence ID" value="GGE60676.1"/>
    <property type="molecule type" value="Genomic_DNA"/>
</dbReference>
<evidence type="ECO:0000313" key="1">
    <source>
        <dbReference type="EMBL" id="GGE60676.1"/>
    </source>
</evidence>
<dbReference type="AlphaFoldDB" id="A0A917AMY0"/>
<dbReference type="InterPro" id="IPR036689">
    <property type="entry name" value="ESAT-6-like_sf"/>
</dbReference>
<comment type="caution">
    <text evidence="1">The sequence shown here is derived from an EMBL/GenBank/DDBJ whole genome shotgun (WGS) entry which is preliminary data.</text>
</comment>
<reference evidence="1" key="2">
    <citation type="submission" date="2020-09" db="EMBL/GenBank/DDBJ databases">
        <authorList>
            <person name="Sun Q."/>
            <person name="Zhou Y."/>
        </authorList>
    </citation>
    <scope>NUCLEOTIDE SEQUENCE</scope>
    <source>
        <strain evidence="1">CGMCC 1.15388</strain>
    </source>
</reference>
<protein>
    <recommendedName>
        <fullName evidence="3">WXG100 family type VII secretion target</fullName>
    </recommendedName>
</protein>
<evidence type="ECO:0000313" key="2">
    <source>
        <dbReference type="Proteomes" id="UP000633136"/>
    </source>
</evidence>